<comment type="similarity">
    <text evidence="5">Belongs to the EutC family.</text>
</comment>
<comment type="catalytic activity">
    <reaction evidence="5">
        <text>ethanolamine = acetaldehyde + NH4(+)</text>
        <dbReference type="Rhea" id="RHEA:15313"/>
        <dbReference type="ChEBI" id="CHEBI:15343"/>
        <dbReference type="ChEBI" id="CHEBI:28938"/>
        <dbReference type="ChEBI" id="CHEBI:57603"/>
        <dbReference type="EC" id="4.3.1.7"/>
    </reaction>
</comment>
<dbReference type="GO" id="GO:0031419">
    <property type="term" value="F:cobalamin binding"/>
    <property type="evidence" value="ECO:0007669"/>
    <property type="project" value="UniProtKB-UniRule"/>
</dbReference>
<sequence>MTDLPARLGALTPARVRLDPRGGPTPLPAVLDFQESHARARAAIHGRVDWTAVETALGAPGLRLHSRAATRAEYLRRPDFGRLLAPEAEEAIPHTPCDLAIVIADGLSASAVNTHAAALCRGLMAALPDLRLGPVALVEQGRVAIGDEVAFRMGAAFCVMLIGERPGLSVSDSLGAYLTLNPRPGTPDSLRNCVSNIHGRGGLSIEAAVSKIAWLIREGRRIRATGVRLKDDSPDPLPSLSR</sequence>
<comment type="pathway">
    <text evidence="5">Amine and polyamine degradation; ethanolamine degradation.</text>
</comment>
<evidence type="ECO:0000256" key="3">
    <source>
        <dbReference type="ARBA" id="ARBA00023285"/>
    </source>
</evidence>
<accession>A0A8J8MS50</accession>
<comment type="subcellular location">
    <subcellularLocation>
        <location evidence="5">Bacterial microcompartment</location>
    </subcellularLocation>
</comment>
<dbReference type="KEGG" id="fap:GR316_05110"/>
<evidence type="ECO:0000256" key="2">
    <source>
        <dbReference type="ARBA" id="ARBA00023239"/>
    </source>
</evidence>
<feature type="binding site" evidence="5">
    <location>
        <position position="143"/>
    </location>
    <ligand>
        <name>adenosylcob(III)alamin</name>
        <dbReference type="ChEBI" id="CHEBI:18408"/>
    </ligand>
</feature>
<comment type="function">
    <text evidence="5">Catalyzes the deamination of various vicinal amino-alcohols to oxo compounds. Allows this organism to utilize ethanolamine as the sole source of nitrogen and carbon in the presence of external vitamin B12.</text>
</comment>
<dbReference type="AlphaFoldDB" id="A0A8J8MS50"/>
<dbReference type="GO" id="GO:0008851">
    <property type="term" value="F:ethanolamine ammonia-lyase activity"/>
    <property type="evidence" value="ECO:0007669"/>
    <property type="project" value="UniProtKB-UniRule"/>
</dbReference>
<keyword evidence="4 5" id="KW-1283">Bacterial microcompartment</keyword>
<dbReference type="InterPro" id="IPR009246">
    <property type="entry name" value="EutC"/>
</dbReference>
<reference evidence="6" key="1">
    <citation type="submission" date="2020-01" db="EMBL/GenBank/DDBJ databases">
        <authorList>
            <person name="Yang Y."/>
            <person name="Kwon Y.M."/>
        </authorList>
    </citation>
    <scope>NUCLEOTIDE SEQUENCE</scope>
    <source>
        <strain evidence="6">PG104</strain>
    </source>
</reference>
<dbReference type="EC" id="4.3.1.7" evidence="5"/>
<dbReference type="GO" id="GO:0031471">
    <property type="term" value="C:ethanolamine degradation polyhedral organelle"/>
    <property type="evidence" value="ECO:0007669"/>
    <property type="project" value="UniProtKB-UniRule"/>
</dbReference>
<dbReference type="Gene3D" id="3.40.50.11240">
    <property type="entry name" value="Ethanolamine ammonia-lyase light chain (EutC)"/>
    <property type="match status" value="1"/>
</dbReference>
<dbReference type="InterPro" id="IPR042255">
    <property type="entry name" value="EutC_N"/>
</dbReference>
<keyword evidence="1 5" id="KW-0846">Cobalamin</keyword>
<evidence type="ECO:0000256" key="5">
    <source>
        <dbReference type="HAMAP-Rule" id="MF_00601"/>
    </source>
</evidence>
<gene>
    <name evidence="5 6" type="primary">eutC</name>
    <name evidence="6" type="ORF">GR316_05110</name>
</gene>
<dbReference type="Pfam" id="PF05985">
    <property type="entry name" value="EutC"/>
    <property type="match status" value="1"/>
</dbReference>
<feature type="binding site" evidence="5">
    <location>
        <position position="193"/>
    </location>
    <ligand>
        <name>adenosylcob(III)alamin</name>
        <dbReference type="ChEBI" id="CHEBI:18408"/>
    </ligand>
</feature>
<evidence type="ECO:0000313" key="6">
    <source>
        <dbReference type="EMBL" id="QUS35701.1"/>
    </source>
</evidence>
<dbReference type="PANTHER" id="PTHR39330">
    <property type="entry name" value="ETHANOLAMINE AMMONIA-LYASE LIGHT CHAIN"/>
    <property type="match status" value="1"/>
</dbReference>
<dbReference type="PANTHER" id="PTHR39330:SF1">
    <property type="entry name" value="ETHANOLAMINE AMMONIA-LYASE SMALL SUBUNIT"/>
    <property type="match status" value="1"/>
</dbReference>
<organism evidence="6 7">
    <name type="scientific">Falsirhodobacter algicola</name>
    <dbReference type="NCBI Taxonomy" id="2692330"/>
    <lineage>
        <taxon>Bacteria</taxon>
        <taxon>Pseudomonadati</taxon>
        <taxon>Pseudomonadota</taxon>
        <taxon>Alphaproteobacteria</taxon>
        <taxon>Rhodobacterales</taxon>
        <taxon>Paracoccaceae</taxon>
        <taxon>Falsirhodobacter</taxon>
    </lineage>
</organism>
<keyword evidence="7" id="KW-1185">Reference proteome</keyword>
<feature type="binding site" evidence="5">
    <location>
        <position position="164"/>
    </location>
    <ligand>
        <name>adenosylcob(III)alamin</name>
        <dbReference type="ChEBI" id="CHEBI:18408"/>
    </ligand>
</feature>
<dbReference type="GO" id="GO:0009350">
    <property type="term" value="C:ethanolamine ammonia-lyase complex"/>
    <property type="evidence" value="ECO:0007669"/>
    <property type="project" value="UniProtKB-UniRule"/>
</dbReference>
<dbReference type="InterPro" id="IPR042251">
    <property type="entry name" value="EutC_C"/>
</dbReference>
<comment type="subunit">
    <text evidence="5">The basic unit is a heterodimer which dimerizes to form tetramers. The heterotetramers trimerize; 6 large subunits form a core ring with 6 small subunits projecting outwards.</text>
</comment>
<protein>
    <recommendedName>
        <fullName evidence="5">Ethanolamine ammonia-lyase small subunit</fullName>
        <shortName evidence="5">EAL small subunit</shortName>
        <ecNumber evidence="5">4.3.1.7</ecNumber>
    </recommendedName>
</protein>
<comment type="cofactor">
    <cofactor evidence="5">
        <name>adenosylcob(III)alamin</name>
        <dbReference type="ChEBI" id="CHEBI:18408"/>
    </cofactor>
    <text evidence="5">Binds between the large and small subunits.</text>
</comment>
<dbReference type="RefSeq" id="WP_211784950.1">
    <property type="nucleotide sequence ID" value="NZ_CP047289.1"/>
</dbReference>
<dbReference type="HAMAP" id="MF_00601">
    <property type="entry name" value="EutC"/>
    <property type="match status" value="1"/>
</dbReference>
<keyword evidence="2 5" id="KW-0456">Lyase</keyword>
<proteinExistence type="inferred from homology"/>
<dbReference type="UniPathway" id="UPA00560"/>
<name>A0A8J8MS50_9RHOB</name>
<evidence type="ECO:0000256" key="1">
    <source>
        <dbReference type="ARBA" id="ARBA00022628"/>
    </source>
</evidence>
<evidence type="ECO:0000313" key="7">
    <source>
        <dbReference type="Proteomes" id="UP000679284"/>
    </source>
</evidence>
<dbReference type="Proteomes" id="UP000679284">
    <property type="component" value="Chromosome"/>
</dbReference>
<dbReference type="Gene3D" id="1.10.30.40">
    <property type="entry name" value="Ethanolamine ammonia-lyase light chain (EutC), N-terminal domain"/>
    <property type="match status" value="1"/>
</dbReference>
<dbReference type="GO" id="GO:0046336">
    <property type="term" value="P:ethanolamine catabolic process"/>
    <property type="evidence" value="ECO:0007669"/>
    <property type="project" value="UniProtKB-UniRule"/>
</dbReference>
<dbReference type="NCBIfam" id="NF003971">
    <property type="entry name" value="PRK05465.1"/>
    <property type="match status" value="1"/>
</dbReference>
<evidence type="ECO:0000256" key="4">
    <source>
        <dbReference type="ARBA" id="ARBA00024446"/>
    </source>
</evidence>
<keyword evidence="3 5" id="KW-0170">Cobalt</keyword>
<dbReference type="EMBL" id="CP047289">
    <property type="protein sequence ID" value="QUS35701.1"/>
    <property type="molecule type" value="Genomic_DNA"/>
</dbReference>
<dbReference type="GO" id="GO:0006520">
    <property type="term" value="P:amino acid metabolic process"/>
    <property type="evidence" value="ECO:0007669"/>
    <property type="project" value="InterPro"/>
</dbReference>